<dbReference type="GO" id="GO:0008379">
    <property type="term" value="F:thioredoxin peroxidase activity"/>
    <property type="evidence" value="ECO:0007669"/>
    <property type="project" value="InterPro"/>
</dbReference>
<dbReference type="GO" id="GO:0034599">
    <property type="term" value="P:cellular response to oxidative stress"/>
    <property type="evidence" value="ECO:0007669"/>
    <property type="project" value="InterPro"/>
</dbReference>
<dbReference type="Pfam" id="PF08534">
    <property type="entry name" value="Redoxin"/>
    <property type="match status" value="1"/>
</dbReference>
<dbReference type="InterPro" id="IPR036249">
    <property type="entry name" value="Thioredoxin-like_sf"/>
</dbReference>
<dbReference type="CDD" id="cd03013">
    <property type="entry name" value="PRX5_like"/>
    <property type="match status" value="1"/>
</dbReference>
<evidence type="ECO:0000256" key="12">
    <source>
        <dbReference type="SAM" id="MobiDB-lite"/>
    </source>
</evidence>
<sequence>MPPTTAPRPMPTAPVFVMAAQGDDRLVETGIAHPRHGQQELPGEIFRILHSDRPSRPLPYPPRGNATGRLEIPVTVIEGSEEPQGTRRMTIAIGDRLPEATLVKVTADGPDRVSTTDYFAGRKIALFAVPGAFTPTCSAKHLPGFAAKVQAFRDKLVDEIACTSVNDAFVLGAWAKANDVQGVTMLADGNWRFRQGDRPVDGRLGLRHGPAQPALFDADRGWRGDAAECRGTRRVQGQQRRASARPDLSGDDAPASRRMPVRIGGRSALPLPPVIGQRPLAKGEAVDMAGDHLAHPQAIAVLRHGQHQVEPAGGNGWPTGSARGRRRRSFQPLESAGPTPSISAAMSCSRSSDKVALLEPVAHRLAQIAHCPADRQAVPRHPVALMVERREPGHHRLDLRRLLGDMGDPLRRRGEALARALARLLLDQAHLAEHGEGRIDEAGARRIGAAGQLLDRLDEFIAVARASAIIFSSTRRSSPPSNIRRPRPDLPDPAPIAVGGWREDRPMKNRLIALSALLAMPAHAAEPPRPLYLGADLSFANEMEDCGAVYRQGGKPVDPFMLMRTCRRQSGARAAVERRSAGRRYSNLADVEKTIRRAHQAGLQVLLDFHYADDWADGDKQPVPAAWAAMDTPAQVRAVHDFTRATLDTLAAKGLTPELVQVGNETNGELMAGPTKAIDWTRNAALLGAGLRAVREAAAAHGKTDPHHAPYRPAGPCRALEPMTGLASTIERLRATHGKEVVVVETAYPYTLDNADASGNLLGADSLVTGYPATPAGQRAYMIDLTRTVVRAGGSGVVYWAPDWISTRCSTRWGQGSGWENAAWFDLHRRWEALPVLDFLRQDYRRR</sequence>
<evidence type="ECO:0000256" key="5">
    <source>
        <dbReference type="ARBA" id="ARBA00022559"/>
    </source>
</evidence>
<evidence type="ECO:0000256" key="8">
    <source>
        <dbReference type="ARBA" id="ARBA00023002"/>
    </source>
</evidence>
<evidence type="ECO:0000256" key="10">
    <source>
        <dbReference type="ARBA" id="ARBA00031688"/>
    </source>
</evidence>
<reference evidence="14" key="1">
    <citation type="submission" date="2018-01" db="EMBL/GenBank/DDBJ databases">
        <authorList>
            <person name="Mao J.F."/>
        </authorList>
    </citation>
    <scope>NUCLEOTIDE SEQUENCE</scope>
    <source>
        <strain evidence="14">Huo1</strain>
        <tissue evidence="14">Leaf</tissue>
    </source>
</reference>
<evidence type="ECO:0000256" key="6">
    <source>
        <dbReference type="ARBA" id="ARBA00022801"/>
    </source>
</evidence>
<comment type="similarity">
    <text evidence="2">Belongs to the peroxiredoxin family. Prx5 subfamily.</text>
</comment>
<accession>A0A8X8VWM3</accession>
<dbReference type="InterPro" id="IPR017853">
    <property type="entry name" value="GH"/>
</dbReference>
<keyword evidence="7" id="KW-0049">Antioxidant</keyword>
<keyword evidence="8" id="KW-0560">Oxidoreductase</keyword>
<name>A0A8X8VWM3_SALSN</name>
<keyword evidence="6" id="KW-0378">Hydrolase</keyword>
<keyword evidence="9" id="KW-0326">Glycosidase</keyword>
<feature type="active site" description="Cysteine sulfenic acid (-SOH) intermediate" evidence="11">
    <location>
        <position position="137"/>
    </location>
</feature>
<dbReference type="GO" id="GO:0015926">
    <property type="term" value="F:glucosidase activity"/>
    <property type="evidence" value="ECO:0007669"/>
    <property type="project" value="InterPro"/>
</dbReference>
<feature type="domain" description="Thioredoxin" evidence="13">
    <location>
        <begin position="91"/>
        <end position="221"/>
    </location>
</feature>
<dbReference type="SUPFAM" id="SSF51445">
    <property type="entry name" value="(Trans)glycosidases"/>
    <property type="match status" value="1"/>
</dbReference>
<gene>
    <name evidence="14" type="ORF">SASPL_156560</name>
</gene>
<evidence type="ECO:0000259" key="13">
    <source>
        <dbReference type="PROSITE" id="PS51352"/>
    </source>
</evidence>
<evidence type="ECO:0000256" key="11">
    <source>
        <dbReference type="PIRSR" id="PIRSR637944-1"/>
    </source>
</evidence>
<feature type="region of interest" description="Disordered" evidence="12">
    <location>
        <begin position="229"/>
        <end position="270"/>
    </location>
</feature>
<comment type="caution">
    <text evidence="14">The sequence shown here is derived from an EMBL/GenBank/DDBJ whole genome shotgun (WGS) entry which is preliminary data.</text>
</comment>
<keyword evidence="15" id="KW-1185">Reference proteome</keyword>
<evidence type="ECO:0000256" key="7">
    <source>
        <dbReference type="ARBA" id="ARBA00022862"/>
    </source>
</evidence>
<comment type="catalytic activity">
    <reaction evidence="1">
        <text>[glutaredoxin]-dithiol + a hydroperoxide = [glutaredoxin]-disulfide + an alcohol + H2O</text>
        <dbReference type="Rhea" id="RHEA:62624"/>
        <dbReference type="Rhea" id="RHEA-COMP:10729"/>
        <dbReference type="Rhea" id="RHEA-COMP:10730"/>
        <dbReference type="ChEBI" id="CHEBI:15377"/>
        <dbReference type="ChEBI" id="CHEBI:29950"/>
        <dbReference type="ChEBI" id="CHEBI:30879"/>
        <dbReference type="ChEBI" id="CHEBI:35924"/>
        <dbReference type="ChEBI" id="CHEBI:50058"/>
        <dbReference type="EC" id="1.11.1.25"/>
    </reaction>
</comment>
<dbReference type="EMBL" id="PNBA02000445">
    <property type="protein sequence ID" value="KAG6383675.1"/>
    <property type="molecule type" value="Genomic_DNA"/>
</dbReference>
<dbReference type="Proteomes" id="UP000298416">
    <property type="component" value="Unassembled WGS sequence"/>
</dbReference>
<dbReference type="InterPro" id="IPR011683">
    <property type="entry name" value="Glyco_hydro_53"/>
</dbReference>
<dbReference type="PANTHER" id="PTHR34983:SF2">
    <property type="entry name" value="ENDO-BETA-1,4-GALACTANASE"/>
    <property type="match status" value="1"/>
</dbReference>
<evidence type="ECO:0000313" key="15">
    <source>
        <dbReference type="Proteomes" id="UP000298416"/>
    </source>
</evidence>
<proteinExistence type="inferred from homology"/>
<dbReference type="AlphaFoldDB" id="A0A8X8VWM3"/>
<keyword evidence="5" id="KW-0575">Peroxidase</keyword>
<evidence type="ECO:0000256" key="4">
    <source>
        <dbReference type="ARBA" id="ARBA00013016"/>
    </source>
</evidence>
<dbReference type="InterPro" id="IPR037944">
    <property type="entry name" value="PRX5-like"/>
</dbReference>
<dbReference type="GO" id="GO:0045490">
    <property type="term" value="P:pectin catabolic process"/>
    <property type="evidence" value="ECO:0007669"/>
    <property type="project" value="TreeGrafter"/>
</dbReference>
<dbReference type="SUPFAM" id="SSF52833">
    <property type="entry name" value="Thioredoxin-like"/>
    <property type="match status" value="1"/>
</dbReference>
<reference evidence="14" key="2">
    <citation type="submission" date="2020-08" db="EMBL/GenBank/DDBJ databases">
        <title>Plant Genome Project.</title>
        <authorList>
            <person name="Zhang R.-G."/>
        </authorList>
    </citation>
    <scope>NUCLEOTIDE SEQUENCE</scope>
    <source>
        <strain evidence="14">Huo1</strain>
        <tissue evidence="14">Leaf</tissue>
    </source>
</reference>
<evidence type="ECO:0000256" key="2">
    <source>
        <dbReference type="ARBA" id="ARBA00010505"/>
    </source>
</evidence>
<dbReference type="Gene3D" id="3.40.30.10">
    <property type="entry name" value="Glutaredoxin"/>
    <property type="match status" value="1"/>
</dbReference>
<comment type="similarity">
    <text evidence="3">Belongs to the glycosyl hydrolase 53 family.</text>
</comment>
<evidence type="ECO:0000256" key="1">
    <source>
        <dbReference type="ARBA" id="ARBA00001711"/>
    </source>
</evidence>
<feature type="region of interest" description="Disordered" evidence="12">
    <location>
        <begin position="310"/>
        <end position="345"/>
    </location>
</feature>
<protein>
    <recommendedName>
        <fullName evidence="4">glutaredoxin-dependent peroxiredoxin</fullName>
        <ecNumber evidence="4">1.11.1.25</ecNumber>
    </recommendedName>
    <alternativeName>
        <fullName evidence="10">Glutaredoxin-dependent peroxiredoxin</fullName>
    </alternativeName>
</protein>
<dbReference type="Gene3D" id="3.20.20.80">
    <property type="entry name" value="Glycosidases"/>
    <property type="match status" value="2"/>
</dbReference>
<dbReference type="PROSITE" id="PS51352">
    <property type="entry name" value="THIOREDOXIN_2"/>
    <property type="match status" value="1"/>
</dbReference>
<organism evidence="14">
    <name type="scientific">Salvia splendens</name>
    <name type="common">Scarlet sage</name>
    <dbReference type="NCBI Taxonomy" id="180675"/>
    <lineage>
        <taxon>Eukaryota</taxon>
        <taxon>Viridiplantae</taxon>
        <taxon>Streptophyta</taxon>
        <taxon>Embryophyta</taxon>
        <taxon>Tracheophyta</taxon>
        <taxon>Spermatophyta</taxon>
        <taxon>Magnoliopsida</taxon>
        <taxon>eudicotyledons</taxon>
        <taxon>Gunneridae</taxon>
        <taxon>Pentapetalae</taxon>
        <taxon>asterids</taxon>
        <taxon>lamiids</taxon>
        <taxon>Lamiales</taxon>
        <taxon>Lamiaceae</taxon>
        <taxon>Nepetoideae</taxon>
        <taxon>Mentheae</taxon>
        <taxon>Salviinae</taxon>
        <taxon>Salvia</taxon>
        <taxon>Salvia subgen. Calosphace</taxon>
        <taxon>core Calosphace</taxon>
    </lineage>
</organism>
<dbReference type="EC" id="1.11.1.25" evidence="4"/>
<dbReference type="InterPro" id="IPR013766">
    <property type="entry name" value="Thioredoxin_domain"/>
</dbReference>
<dbReference type="InterPro" id="IPR013740">
    <property type="entry name" value="Redoxin"/>
</dbReference>
<evidence type="ECO:0000256" key="3">
    <source>
        <dbReference type="ARBA" id="ARBA00010687"/>
    </source>
</evidence>
<dbReference type="Pfam" id="PF07745">
    <property type="entry name" value="Glyco_hydro_53"/>
    <property type="match status" value="2"/>
</dbReference>
<dbReference type="PANTHER" id="PTHR34983">
    <property type="entry name" value="ARABINOGALACTAN ENDO-BETA-1,4-GALACTANASE A"/>
    <property type="match status" value="1"/>
</dbReference>
<evidence type="ECO:0000313" key="14">
    <source>
        <dbReference type="EMBL" id="KAG6383675.1"/>
    </source>
</evidence>
<evidence type="ECO:0000256" key="9">
    <source>
        <dbReference type="ARBA" id="ARBA00023295"/>
    </source>
</evidence>